<gene>
    <name evidence="3" type="ORF">M409DRAFT_25825</name>
</gene>
<feature type="region of interest" description="Disordered" evidence="2">
    <location>
        <begin position="1"/>
        <end position="82"/>
    </location>
</feature>
<feature type="compositionally biased region" description="Polar residues" evidence="2">
    <location>
        <begin position="32"/>
        <end position="53"/>
    </location>
</feature>
<keyword evidence="4" id="KW-1185">Reference proteome</keyword>
<dbReference type="Proteomes" id="UP000799537">
    <property type="component" value="Unassembled WGS sequence"/>
</dbReference>
<feature type="compositionally biased region" description="Polar residues" evidence="2">
    <location>
        <begin position="59"/>
        <end position="78"/>
    </location>
</feature>
<evidence type="ECO:0000313" key="4">
    <source>
        <dbReference type="Proteomes" id="UP000799537"/>
    </source>
</evidence>
<protein>
    <submittedName>
        <fullName evidence="3">Uncharacterized protein</fullName>
    </submittedName>
</protein>
<accession>A0A6A6C8X3</accession>
<feature type="compositionally biased region" description="Basic and acidic residues" evidence="2">
    <location>
        <begin position="1"/>
        <end position="10"/>
    </location>
</feature>
<feature type="coiled-coil region" evidence="1">
    <location>
        <begin position="90"/>
        <end position="124"/>
    </location>
</feature>
<reference evidence="3" key="1">
    <citation type="journal article" date="2020" name="Stud. Mycol.">
        <title>101 Dothideomycetes genomes: a test case for predicting lifestyles and emergence of pathogens.</title>
        <authorList>
            <person name="Haridas S."/>
            <person name="Albert R."/>
            <person name="Binder M."/>
            <person name="Bloem J."/>
            <person name="Labutti K."/>
            <person name="Salamov A."/>
            <person name="Andreopoulos B."/>
            <person name="Baker S."/>
            <person name="Barry K."/>
            <person name="Bills G."/>
            <person name="Bluhm B."/>
            <person name="Cannon C."/>
            <person name="Castanera R."/>
            <person name="Culley D."/>
            <person name="Daum C."/>
            <person name="Ezra D."/>
            <person name="Gonzalez J."/>
            <person name="Henrissat B."/>
            <person name="Kuo A."/>
            <person name="Liang C."/>
            <person name="Lipzen A."/>
            <person name="Lutzoni F."/>
            <person name="Magnuson J."/>
            <person name="Mondo S."/>
            <person name="Nolan M."/>
            <person name="Ohm R."/>
            <person name="Pangilinan J."/>
            <person name="Park H.-J."/>
            <person name="Ramirez L."/>
            <person name="Alfaro M."/>
            <person name="Sun H."/>
            <person name="Tritt A."/>
            <person name="Yoshinaga Y."/>
            <person name="Zwiers L.-H."/>
            <person name="Turgeon B."/>
            <person name="Goodwin S."/>
            <person name="Spatafora J."/>
            <person name="Crous P."/>
            <person name="Grigoriev I."/>
        </authorList>
    </citation>
    <scope>NUCLEOTIDE SEQUENCE</scope>
    <source>
        <strain evidence="3">ATCC 36951</strain>
    </source>
</reference>
<proteinExistence type="predicted"/>
<keyword evidence="1" id="KW-0175">Coiled coil</keyword>
<evidence type="ECO:0000256" key="2">
    <source>
        <dbReference type="SAM" id="MobiDB-lite"/>
    </source>
</evidence>
<dbReference type="RefSeq" id="XP_033664526.1">
    <property type="nucleotide sequence ID" value="XM_033807846.1"/>
</dbReference>
<organism evidence="3 4">
    <name type="scientific">Zasmidium cellare ATCC 36951</name>
    <dbReference type="NCBI Taxonomy" id="1080233"/>
    <lineage>
        <taxon>Eukaryota</taxon>
        <taxon>Fungi</taxon>
        <taxon>Dikarya</taxon>
        <taxon>Ascomycota</taxon>
        <taxon>Pezizomycotina</taxon>
        <taxon>Dothideomycetes</taxon>
        <taxon>Dothideomycetidae</taxon>
        <taxon>Mycosphaerellales</taxon>
        <taxon>Mycosphaerellaceae</taxon>
        <taxon>Zasmidium</taxon>
    </lineage>
</organism>
<dbReference type="EMBL" id="ML993607">
    <property type="protein sequence ID" value="KAF2163637.1"/>
    <property type="molecule type" value="Genomic_DNA"/>
</dbReference>
<sequence>MGLIPKDIKKALFNTNEQGKPSGNGPAAPVDSGSQTSYVRNSQSQGPAQSPEQPGTMPSRPSSTKYPGPPTDNSGNSRQRQDPRDLALLLHEKEQETTVLRNQLAQLRRENDGLGQEIRSLQAKSFKSFGDSRWVPLDSSTLNGALEWIRSDLTGLVKTYAADDLSKIERLPSDAKSLLQEDLSKVIRFNSASPNGIQELWSITNASRLCLTALLSRALHGRILSDPFFFMDDTLDEELVEVLRQYPDLKQRQNPCEVLYGIFRAGKKYDQEKAQQWRSDTVRLMNPYQTSDNADGNAQLIYINEKIDDVCRKVPKAMDQSLIGLFLRQTEAPERKKFMDGLEQIFVDTGRLAVQIWAQRPSLECRSLSKLAEERFHVRSPLLEPHPLHRRDDPEDPRLNGWLPKVVVHPAIVARGTHDADHYERTNVLSKAVVWLELKDGRS</sequence>
<name>A0A6A6C8X3_ZASCE</name>
<dbReference type="OrthoDB" id="3643593at2759"/>
<evidence type="ECO:0000256" key="1">
    <source>
        <dbReference type="SAM" id="Coils"/>
    </source>
</evidence>
<dbReference type="GeneID" id="54561118"/>
<dbReference type="AlphaFoldDB" id="A0A6A6C8X3"/>
<evidence type="ECO:0000313" key="3">
    <source>
        <dbReference type="EMBL" id="KAF2163637.1"/>
    </source>
</evidence>